<evidence type="ECO:0000313" key="2">
    <source>
        <dbReference type="EMBL" id="MDC8773829.1"/>
    </source>
</evidence>
<dbReference type="Proteomes" id="UP001221189">
    <property type="component" value="Unassembled WGS sequence"/>
</dbReference>
<dbReference type="RefSeq" id="WP_273601932.1">
    <property type="nucleotide sequence ID" value="NZ_JAQQXT010000014.1"/>
</dbReference>
<dbReference type="PANTHER" id="PTHR42923">
    <property type="entry name" value="PROTOPORPHYRINOGEN OXIDASE"/>
    <property type="match status" value="1"/>
</dbReference>
<dbReference type="Gene3D" id="3.50.50.60">
    <property type="entry name" value="FAD/NAD(P)-binding domain"/>
    <property type="match status" value="2"/>
</dbReference>
<keyword evidence="2" id="KW-0560">Oxidoreductase</keyword>
<dbReference type="Pfam" id="PF01593">
    <property type="entry name" value="Amino_oxidase"/>
    <property type="match status" value="1"/>
</dbReference>
<dbReference type="GO" id="GO:0016491">
    <property type="term" value="F:oxidoreductase activity"/>
    <property type="evidence" value="ECO:0007669"/>
    <property type="project" value="UniProtKB-KW"/>
</dbReference>
<comment type="caution">
    <text evidence="2">The sequence shown here is derived from an EMBL/GenBank/DDBJ whole genome shotgun (WGS) entry which is preliminary data.</text>
</comment>
<dbReference type="InterPro" id="IPR050464">
    <property type="entry name" value="Zeta_carotene_desat/Oxidored"/>
</dbReference>
<dbReference type="PRINTS" id="PR00411">
    <property type="entry name" value="PNDRDTASEI"/>
</dbReference>
<feature type="domain" description="Amine oxidase" evidence="1">
    <location>
        <begin position="28"/>
        <end position="434"/>
    </location>
</feature>
<keyword evidence="3" id="KW-1185">Reference proteome</keyword>
<sequence length="439" mass="46525">MDRDAHQLGRALNPSAAKRVAVIGGGWAGIAAAVKASQLGYHVTLFEMAQHLGGRARSLAQTDAGPRLDNGQHILIGAYQASLNLLETVGVDLSQSFLRQPLRLRYPRHEGLRLPPGPPLISFMRGILTYRAWPFTARISLLLRSTSWLLRGFTCAPQLSVAELSAGLPAIVRQELIEPLCVAALNTPADQASAQVFLRVLRDALFSGRGSADLLLPKLPLSALLAEPAAAWLGARGVNIRLNTRVQAIASSTAGWSVDGEDFEQVILACTSAQAASLCAEIAPAWSSQAGALRYQPIVTVYLHSPGSQLPAAMVALQESTEAPAQFAFDLGQLGHAPGLFAFVISGAASWVEQGLTATGEAALRQALAEFNWRSPPQVHRVLAEKRATFACTPGLQRPPASIKPGLWAAGDYVDGPYPATLEGAVRSGLHAAEMLAVV</sequence>
<dbReference type="NCBIfam" id="TIGR03467">
    <property type="entry name" value="HpnE"/>
    <property type="match status" value="1"/>
</dbReference>
<proteinExistence type="predicted"/>
<dbReference type="EMBL" id="JAQQXT010000014">
    <property type="protein sequence ID" value="MDC8773829.1"/>
    <property type="molecule type" value="Genomic_DNA"/>
</dbReference>
<accession>A0ABT5KIR1</accession>
<evidence type="ECO:0000313" key="3">
    <source>
        <dbReference type="Proteomes" id="UP001221189"/>
    </source>
</evidence>
<dbReference type="PANTHER" id="PTHR42923:SF47">
    <property type="entry name" value="BLR3003 PROTEIN"/>
    <property type="match status" value="1"/>
</dbReference>
<dbReference type="SUPFAM" id="SSF51905">
    <property type="entry name" value="FAD/NAD(P)-binding domain"/>
    <property type="match status" value="1"/>
</dbReference>
<dbReference type="InterPro" id="IPR017830">
    <property type="entry name" value="SQase_HpnE"/>
</dbReference>
<protein>
    <submittedName>
        <fullName evidence="2">Hydroxysqualene dehydroxylase HpnE</fullName>
        <ecNumber evidence="2">1.17.8.1</ecNumber>
    </submittedName>
</protein>
<gene>
    <name evidence="2" type="primary">hpnE</name>
    <name evidence="2" type="ORF">PRZ03_19855</name>
</gene>
<evidence type="ECO:0000259" key="1">
    <source>
        <dbReference type="Pfam" id="PF01593"/>
    </source>
</evidence>
<dbReference type="InterPro" id="IPR036188">
    <property type="entry name" value="FAD/NAD-bd_sf"/>
</dbReference>
<organism evidence="2 3">
    <name type="scientific">Roseateles albus</name>
    <dbReference type="NCBI Taxonomy" id="2987525"/>
    <lineage>
        <taxon>Bacteria</taxon>
        <taxon>Pseudomonadati</taxon>
        <taxon>Pseudomonadota</taxon>
        <taxon>Betaproteobacteria</taxon>
        <taxon>Burkholderiales</taxon>
        <taxon>Sphaerotilaceae</taxon>
        <taxon>Roseateles</taxon>
    </lineage>
</organism>
<dbReference type="InterPro" id="IPR002937">
    <property type="entry name" value="Amino_oxidase"/>
</dbReference>
<reference evidence="2 3" key="1">
    <citation type="submission" date="2022-10" db="EMBL/GenBank/DDBJ databases">
        <title>Paucibacter sp. hw1 Genome sequencing.</title>
        <authorList>
            <person name="Park S."/>
        </authorList>
    </citation>
    <scope>NUCLEOTIDE SEQUENCE [LARGE SCALE GENOMIC DNA]</scope>
    <source>
        <strain evidence="3">hw1</strain>
    </source>
</reference>
<dbReference type="EC" id="1.17.8.1" evidence="2"/>
<name>A0ABT5KIR1_9BURK</name>